<dbReference type="AlphaFoldDB" id="A0A401LW03"/>
<reference evidence="1 2" key="1">
    <citation type="submission" date="2018-10" db="EMBL/GenBank/DDBJ databases">
        <title>Draft Genome Sequence of Bacteroides sp. KCTC 15687.</title>
        <authorList>
            <person name="Yu S.Y."/>
            <person name="Kim J.S."/>
            <person name="Oh B.S."/>
            <person name="Park S.H."/>
            <person name="Kang S.W."/>
            <person name="Park J.E."/>
            <person name="Choi S.H."/>
            <person name="Han K.I."/>
            <person name="Lee K.C."/>
            <person name="Eom M.K."/>
            <person name="Suh M.K."/>
            <person name="Lee D.H."/>
            <person name="Yoon H."/>
            <person name="Kim B."/>
            <person name="Yang S.J."/>
            <person name="Lee J.S."/>
            <person name="Lee J.H."/>
        </authorList>
    </citation>
    <scope>NUCLEOTIDE SEQUENCE [LARGE SCALE GENOMIC DNA]</scope>
    <source>
        <strain evidence="1 2">KCTC 15687</strain>
    </source>
</reference>
<keyword evidence="2" id="KW-1185">Reference proteome</keyword>
<evidence type="ECO:0008006" key="3">
    <source>
        <dbReference type="Google" id="ProtNLM"/>
    </source>
</evidence>
<dbReference type="NCBIfam" id="TIGR03696">
    <property type="entry name" value="Rhs_assc_core"/>
    <property type="match status" value="1"/>
</dbReference>
<gene>
    <name evidence="1" type="ORF">KGMB02408_26530</name>
</gene>
<sequence>MDNAAAVTLVDNTYDEVGRLKWDRRNGNARLKTEYAYNIRSWTKSITGTLFSQTLNYQEAITGNTPCYNGNISSMLWKAGTETSQRGYRFTYDELSRLKDALYGEGATLAANTNRFNEQITAYDKMGNILGLKRYGQTAANSYGLIDNLTLTYNGNRLQAVKDVATSSVYGNGTEFKDNSNQTVEYTYDKNGNLTKDLNKNISSIGYNFLNLPDQVIFADGNSVQYEYAADGTKLRTVHKTGATALTTDYCGNAIYENGVLKMLLNDAGYVSFPDRKVHFYLKDHQGNTRVVADKDGNVEETNAYYPFGGTFTSTNSVQPFKYNGKELDTRNGLSWYDYGARHYDAAIGRWHVMDLMSEKNSVMSPYVYSVNNSVNYIDPMGCDTVPDDEIWDYNLLNFRTNGMGLLAEEFIPIKIKGGVKYILREFVSGENKGNYAAIELYGKDPETGFDLYEYKYVVGESKVKDFKNGDTDPTGFQYNFVRWAADNGVNGNENVYQNMFRGYLQIVKNPMNWIPTPLDPTNLIPKSWYTISSPWNRFQMLNRGKYTIENYGTHQNALKNRSLDYQKWKQQ</sequence>
<proteinExistence type="predicted"/>
<dbReference type="InterPro" id="IPR022385">
    <property type="entry name" value="Rhs_assc_core"/>
</dbReference>
<protein>
    <recommendedName>
        <fullName evidence="3">Cell wall-associated protein</fullName>
    </recommendedName>
</protein>
<accession>A0A401LW03</accession>
<name>A0A401LW03_9BACE</name>
<dbReference type="InterPro" id="IPR050708">
    <property type="entry name" value="T6SS_VgrG/RHS"/>
</dbReference>
<organism evidence="1 2">
    <name type="scientific">Bacteroides faecalis</name>
    <dbReference type="NCBI Taxonomy" id="2447885"/>
    <lineage>
        <taxon>Bacteria</taxon>
        <taxon>Pseudomonadati</taxon>
        <taxon>Bacteroidota</taxon>
        <taxon>Bacteroidia</taxon>
        <taxon>Bacteroidales</taxon>
        <taxon>Bacteroidaceae</taxon>
        <taxon>Bacteroides</taxon>
    </lineage>
</organism>
<evidence type="ECO:0000313" key="2">
    <source>
        <dbReference type="Proteomes" id="UP000288079"/>
    </source>
</evidence>
<evidence type="ECO:0000313" key="1">
    <source>
        <dbReference type="EMBL" id="GCB35708.1"/>
    </source>
</evidence>
<dbReference type="Proteomes" id="UP000288079">
    <property type="component" value="Unassembled WGS sequence"/>
</dbReference>
<dbReference type="PANTHER" id="PTHR32305:SF15">
    <property type="entry name" value="PROTEIN RHSA-RELATED"/>
    <property type="match status" value="1"/>
</dbReference>
<dbReference type="PANTHER" id="PTHR32305">
    <property type="match status" value="1"/>
</dbReference>
<dbReference type="EMBL" id="BHWB01000007">
    <property type="protein sequence ID" value="GCB35708.1"/>
    <property type="molecule type" value="Genomic_DNA"/>
</dbReference>
<dbReference type="RefSeq" id="WP_306308333.1">
    <property type="nucleotide sequence ID" value="NZ_BHWB01000007.1"/>
</dbReference>
<dbReference type="Gene3D" id="2.180.10.10">
    <property type="entry name" value="RHS repeat-associated core"/>
    <property type="match status" value="1"/>
</dbReference>
<comment type="caution">
    <text evidence="1">The sequence shown here is derived from an EMBL/GenBank/DDBJ whole genome shotgun (WGS) entry which is preliminary data.</text>
</comment>